<evidence type="ECO:0000313" key="1">
    <source>
        <dbReference type="EMBL" id="PQP18466.1"/>
    </source>
</evidence>
<evidence type="ECO:0000313" key="2">
    <source>
        <dbReference type="Proteomes" id="UP000238206"/>
    </source>
</evidence>
<name>A0A2S8IUJ7_BURCE</name>
<reference evidence="1 2" key="1">
    <citation type="submission" date="2018-02" db="EMBL/GenBank/DDBJ databases">
        <title>Draft genome sequencing of Burkholderia cepacia Y14-15.</title>
        <authorList>
            <person name="Zheng B.-X."/>
        </authorList>
    </citation>
    <scope>NUCLEOTIDE SEQUENCE [LARGE SCALE GENOMIC DNA]</scope>
    <source>
        <strain evidence="1 2">Y14-15</strain>
    </source>
</reference>
<proteinExistence type="predicted"/>
<organism evidence="1 2">
    <name type="scientific">Burkholderia cepacia</name>
    <name type="common">Pseudomonas cepacia</name>
    <dbReference type="NCBI Taxonomy" id="292"/>
    <lineage>
        <taxon>Bacteria</taxon>
        <taxon>Pseudomonadati</taxon>
        <taxon>Pseudomonadota</taxon>
        <taxon>Betaproteobacteria</taxon>
        <taxon>Burkholderiales</taxon>
        <taxon>Burkholderiaceae</taxon>
        <taxon>Burkholderia</taxon>
        <taxon>Burkholderia cepacia complex</taxon>
    </lineage>
</organism>
<protein>
    <submittedName>
        <fullName evidence="1">Uncharacterized protein</fullName>
    </submittedName>
</protein>
<sequence>MRGRFSSTSTGTRYPDFTNVAVQDFHDVVSAKFGGGKIMFSGYEANGRHFPLGIVQNNVVFDGTQPTFEKGAATHDTPGPGAVSFSGSIVTSSANDVTVTGTPGTSTPYDCSAAFTTLKSVAPASPIRSGWHARHAGDGVAHPPPVRRVLRRTGPLRFRLRGIPGTGSVAADRFRCACSICPERSRYTASHDVVPRSATA</sequence>
<accession>A0A2S8IUJ7</accession>
<dbReference type="Proteomes" id="UP000238206">
    <property type="component" value="Unassembled WGS sequence"/>
</dbReference>
<dbReference type="AlphaFoldDB" id="A0A2S8IUJ7"/>
<comment type="caution">
    <text evidence="1">The sequence shown here is derived from an EMBL/GenBank/DDBJ whole genome shotgun (WGS) entry which is preliminary data.</text>
</comment>
<dbReference type="EMBL" id="PUIQ01000014">
    <property type="protein sequence ID" value="PQP18466.1"/>
    <property type="molecule type" value="Genomic_DNA"/>
</dbReference>
<gene>
    <name evidence="1" type="ORF">C5615_13320</name>
</gene>